<evidence type="ECO:0000313" key="6">
    <source>
        <dbReference type="Proteomes" id="UP000000814"/>
    </source>
</evidence>
<dbReference type="AlphaFoldDB" id="Q97KR8"/>
<accession>Q97KR8</accession>
<evidence type="ECO:0000256" key="2">
    <source>
        <dbReference type="ARBA" id="ARBA00023125"/>
    </source>
</evidence>
<dbReference type="KEGG" id="cac:CA_C0849"/>
<sequence length="102" mass="12067">MDTFKLCPHFEAAFELLGKRWTGLIIHSLLKGAKRFSDIQDIIPNLSARMLTERFRELEKQGIVVRKVYAETPVRIEYELTEKGRELESVMQEIQKWAEKWT</sequence>
<dbReference type="HOGENOM" id="CLU_111585_5_3_9"/>
<name>Q97KR8_CLOAB</name>
<dbReference type="RefSeq" id="WP_010964167.1">
    <property type="nucleotide sequence ID" value="NC_003030.1"/>
</dbReference>
<dbReference type="Proteomes" id="UP000000814">
    <property type="component" value="Chromosome"/>
</dbReference>
<proteinExistence type="predicted"/>
<dbReference type="GO" id="GO:0003677">
    <property type="term" value="F:DNA binding"/>
    <property type="evidence" value="ECO:0007669"/>
    <property type="project" value="UniProtKB-KW"/>
</dbReference>
<keyword evidence="3" id="KW-0804">Transcription</keyword>
<keyword evidence="1" id="KW-0805">Transcription regulation</keyword>
<keyword evidence="6" id="KW-1185">Reference proteome</keyword>
<organism evidence="5 6">
    <name type="scientific">Clostridium acetobutylicum (strain ATCC 824 / DSM 792 / JCM 1419 / IAM 19013 / LMG 5710 / NBRC 13948 / NRRL B-527 / VKM B-1787 / 2291 / W)</name>
    <dbReference type="NCBI Taxonomy" id="272562"/>
    <lineage>
        <taxon>Bacteria</taxon>
        <taxon>Bacillati</taxon>
        <taxon>Bacillota</taxon>
        <taxon>Clostridia</taxon>
        <taxon>Eubacteriales</taxon>
        <taxon>Clostridiaceae</taxon>
        <taxon>Clostridium</taxon>
    </lineage>
</organism>
<dbReference type="OrthoDB" id="9791143at2"/>
<feature type="domain" description="HTH hxlR-type" evidence="4">
    <location>
        <begin position="7"/>
        <end position="102"/>
    </location>
</feature>
<dbReference type="eggNOG" id="COG1733">
    <property type="taxonomic scope" value="Bacteria"/>
</dbReference>
<evidence type="ECO:0000259" key="4">
    <source>
        <dbReference type="PROSITE" id="PS51118"/>
    </source>
</evidence>
<dbReference type="Gene3D" id="1.10.10.10">
    <property type="entry name" value="Winged helix-like DNA-binding domain superfamily/Winged helix DNA-binding domain"/>
    <property type="match status" value="1"/>
</dbReference>
<dbReference type="InterPro" id="IPR002577">
    <property type="entry name" value="HTH_HxlR"/>
</dbReference>
<evidence type="ECO:0000256" key="1">
    <source>
        <dbReference type="ARBA" id="ARBA00023015"/>
    </source>
</evidence>
<dbReference type="PANTHER" id="PTHR33204:SF37">
    <property type="entry name" value="HTH-TYPE TRANSCRIPTIONAL REGULATOR YODB"/>
    <property type="match status" value="1"/>
</dbReference>
<evidence type="ECO:0000313" key="5">
    <source>
        <dbReference type="EMBL" id="AAK78825.1"/>
    </source>
</evidence>
<dbReference type="Pfam" id="PF01638">
    <property type="entry name" value="HxlR"/>
    <property type="match status" value="1"/>
</dbReference>
<dbReference type="EMBL" id="AE001437">
    <property type="protein sequence ID" value="AAK78825.1"/>
    <property type="molecule type" value="Genomic_DNA"/>
</dbReference>
<gene>
    <name evidence="5" type="ordered locus">CA_C0849</name>
</gene>
<dbReference type="InterPro" id="IPR036390">
    <property type="entry name" value="WH_DNA-bd_sf"/>
</dbReference>
<keyword evidence="2" id="KW-0238">DNA-binding</keyword>
<evidence type="ECO:0000256" key="3">
    <source>
        <dbReference type="ARBA" id="ARBA00023163"/>
    </source>
</evidence>
<reference evidence="5 6" key="1">
    <citation type="journal article" date="2001" name="J. Bacteriol.">
        <title>Genome sequence and comparative analysis of the solvent-producing bacterium Clostridium acetobutylicum.</title>
        <authorList>
            <person name="Nolling J."/>
            <person name="Breton G."/>
            <person name="Omelchenko M.V."/>
            <person name="Makarova K.S."/>
            <person name="Zeng Q."/>
            <person name="Gibson R."/>
            <person name="Lee H.M."/>
            <person name="Dubois J."/>
            <person name="Qiu D."/>
            <person name="Hitti J."/>
            <person name="Wolf Y.I."/>
            <person name="Tatusov R.L."/>
            <person name="Sabathe F."/>
            <person name="Doucette-Stamm L."/>
            <person name="Soucaille P."/>
            <person name="Daly M.J."/>
            <person name="Bennett G.N."/>
            <person name="Koonin E.V."/>
            <person name="Smith D.R."/>
        </authorList>
    </citation>
    <scope>NUCLEOTIDE SEQUENCE [LARGE SCALE GENOMIC DNA]</scope>
    <source>
        <strain evidence="6">ATCC 824 / DSM 792 / JCM 1419 / LMG 5710 / VKM B-1787</strain>
    </source>
</reference>
<dbReference type="PROSITE" id="PS51118">
    <property type="entry name" value="HTH_HXLR"/>
    <property type="match status" value="1"/>
</dbReference>
<dbReference type="PANTHER" id="PTHR33204">
    <property type="entry name" value="TRANSCRIPTIONAL REGULATOR, MARR FAMILY"/>
    <property type="match status" value="1"/>
</dbReference>
<dbReference type="STRING" id="272562.CA_C0849"/>
<dbReference type="PIR" id="F97004">
    <property type="entry name" value="F97004"/>
</dbReference>
<protein>
    <submittedName>
        <fullName evidence="5">Predicted transcriptional regulator</fullName>
    </submittedName>
</protein>
<dbReference type="SUPFAM" id="SSF46785">
    <property type="entry name" value="Winged helix' DNA-binding domain"/>
    <property type="match status" value="1"/>
</dbReference>
<dbReference type="PATRIC" id="fig|272562.8.peg.1055"/>
<dbReference type="GeneID" id="44997360"/>
<dbReference type="InterPro" id="IPR036388">
    <property type="entry name" value="WH-like_DNA-bd_sf"/>
</dbReference>